<reference evidence="3" key="1">
    <citation type="submission" date="2015-05" db="EMBL/GenBank/DDBJ databases">
        <authorList>
            <consortium name="Pathogen Informatics"/>
        </authorList>
    </citation>
    <scope>NUCLEOTIDE SEQUENCE [LARGE SCALE GENOMIC DNA]</scope>
    <source>
        <strain evidence="3">M72</strain>
    </source>
</reference>
<sequence length="131" mass="15414">MKFSTILFIVIIMALTIICVRFLESYLNKKRRTTTVSLTPIIFLVLSIVLIIVYLNFEPESFERVEKQGLLTLSYSFVSENQMSIKDKIHNCIIIFILTNIPAVISIYNRIKRNRTITRKKKINEMKLREL</sequence>
<dbReference type="EMBL" id="CVRR01000003">
    <property type="protein sequence ID" value="CRL31857.1"/>
    <property type="molecule type" value="Genomic_DNA"/>
</dbReference>
<keyword evidence="1" id="KW-1133">Transmembrane helix</keyword>
<accession>A0A0M6WBM1</accession>
<proteinExistence type="predicted"/>
<dbReference type="AlphaFoldDB" id="A0A0M6WBM1"/>
<evidence type="ECO:0000313" key="3">
    <source>
        <dbReference type="Proteomes" id="UP000049979"/>
    </source>
</evidence>
<protein>
    <submittedName>
        <fullName evidence="2">Uncharacterized protein</fullName>
    </submittedName>
</protein>
<feature type="transmembrane region" description="Helical" evidence="1">
    <location>
        <begin position="6"/>
        <end position="23"/>
    </location>
</feature>
<keyword evidence="3" id="KW-1185">Reference proteome</keyword>
<feature type="transmembrane region" description="Helical" evidence="1">
    <location>
        <begin position="93"/>
        <end position="111"/>
    </location>
</feature>
<keyword evidence="1" id="KW-0472">Membrane</keyword>
<name>A0A0M6WBM1_9FIRM</name>
<evidence type="ECO:0000256" key="1">
    <source>
        <dbReference type="SAM" id="Phobius"/>
    </source>
</evidence>
<organism evidence="2 3">
    <name type="scientific">Roseburia faecis</name>
    <dbReference type="NCBI Taxonomy" id="301302"/>
    <lineage>
        <taxon>Bacteria</taxon>
        <taxon>Bacillati</taxon>
        <taxon>Bacillota</taxon>
        <taxon>Clostridia</taxon>
        <taxon>Lachnospirales</taxon>
        <taxon>Lachnospiraceae</taxon>
        <taxon>Roseburia</taxon>
    </lineage>
</organism>
<feature type="transmembrane region" description="Helical" evidence="1">
    <location>
        <begin position="35"/>
        <end position="57"/>
    </location>
</feature>
<gene>
    <name evidence="2" type="ORF">M72_18901</name>
</gene>
<keyword evidence="1" id="KW-0812">Transmembrane</keyword>
<dbReference type="Proteomes" id="UP000049979">
    <property type="component" value="Unassembled WGS sequence"/>
</dbReference>
<dbReference type="RefSeq" id="WP_055066715.1">
    <property type="nucleotide sequence ID" value="NZ_CP173697.1"/>
</dbReference>
<evidence type="ECO:0000313" key="2">
    <source>
        <dbReference type="EMBL" id="CRL31857.1"/>
    </source>
</evidence>